<evidence type="ECO:0000256" key="1">
    <source>
        <dbReference type="SAM" id="Phobius"/>
    </source>
</evidence>
<dbReference type="Proteomes" id="UP000239156">
    <property type="component" value="Unassembled WGS sequence"/>
</dbReference>
<organism evidence="2 3">
    <name type="scientific">Puccinia striiformis</name>
    <dbReference type="NCBI Taxonomy" id="27350"/>
    <lineage>
        <taxon>Eukaryota</taxon>
        <taxon>Fungi</taxon>
        <taxon>Dikarya</taxon>
        <taxon>Basidiomycota</taxon>
        <taxon>Pucciniomycotina</taxon>
        <taxon>Pucciniomycetes</taxon>
        <taxon>Pucciniales</taxon>
        <taxon>Pucciniaceae</taxon>
        <taxon>Puccinia</taxon>
    </lineage>
</organism>
<keyword evidence="1" id="KW-0812">Transmembrane</keyword>
<name>A0A2S4VSF2_9BASI</name>
<keyword evidence="1" id="KW-1133">Transmembrane helix</keyword>
<dbReference type="AlphaFoldDB" id="A0A2S4VSF2"/>
<evidence type="ECO:0000313" key="3">
    <source>
        <dbReference type="Proteomes" id="UP000239156"/>
    </source>
</evidence>
<feature type="transmembrane region" description="Helical" evidence="1">
    <location>
        <begin position="6"/>
        <end position="26"/>
    </location>
</feature>
<reference evidence="2" key="1">
    <citation type="submission" date="2017-12" db="EMBL/GenBank/DDBJ databases">
        <title>Gene loss provides genomic basis for host adaptation in cereal stripe rust fungi.</title>
        <authorList>
            <person name="Xia C."/>
        </authorList>
    </citation>
    <scope>NUCLEOTIDE SEQUENCE [LARGE SCALE GENOMIC DNA]</scope>
    <source>
        <strain evidence="2">93-210</strain>
    </source>
</reference>
<accession>A0A2S4VSF2</accession>
<protein>
    <submittedName>
        <fullName evidence="2">Uncharacterized protein</fullName>
    </submittedName>
</protein>
<dbReference type="VEuPathDB" id="FungiDB:PSHT_09094"/>
<comment type="caution">
    <text evidence="2">The sequence shown here is derived from an EMBL/GenBank/DDBJ whole genome shotgun (WGS) entry which is preliminary data.</text>
</comment>
<dbReference type="VEuPathDB" id="FungiDB:PSTT_04527"/>
<evidence type="ECO:0000313" key="2">
    <source>
        <dbReference type="EMBL" id="POW12451.1"/>
    </source>
</evidence>
<keyword evidence="1" id="KW-0472">Membrane</keyword>
<sequence>MELSFVHLYANLFISYSVLLLLANLFQPGEAVQTKLDGYRTSDLNDYFDEDEAKDENLILLESPASTKLSSPEFASPAGQVSSAFSATIQGSIPLGVLHVDSQKNANDLTSPRGEKKCGWDGSATGIVMKPFPKAGGLTVAKKQKYQRVSHALDRGTNRESDGFFSVLDWDFVRQDPETQTTADSVVPKELQPAVVFRILKSWVRFDQKYEGPFFIPRNLVYRTQNRLFFAEEIQSGYRRAALFSTISHISNNKIDFNSLPIYSKGIIKKINSDLVRRAEASSHSIRKESIKRLIKIVEETTQTASFLIVIYLSLFGKHKQGMLTRDVLEEILSVLAKLWKDIMKFTPKIIQRYDWSKDLLKMLNTGKTYQSLRLNRKEFNFEGFQLDIAWDFVEYWTRSQRVSHGQGSYVVKKRYFNQHVIHLISNIIYSLNYENINMQHKLHQKKREIKNGYDRLLMNIPKIPLINASMLQRIGLCDMQIF</sequence>
<keyword evidence="3" id="KW-1185">Reference proteome</keyword>
<gene>
    <name evidence="2" type="ORF">PSTT_04527</name>
</gene>
<dbReference type="EMBL" id="PKSL01000031">
    <property type="protein sequence ID" value="POW12451.1"/>
    <property type="molecule type" value="Genomic_DNA"/>
</dbReference>
<proteinExistence type="predicted"/>